<keyword evidence="2" id="KW-0732">Signal</keyword>
<dbReference type="AlphaFoldDB" id="A0AA39WPX3"/>
<sequence>MLSSTVGLFLFALQGVVAKPNPTPTAVTQMTTFQTRIVTYPYPPYPASTLLASPAPFQTAMTRPKDKEGNYIPWYKISTCTGANHRDCKTQIGGDMFILPSAAPHPAQQDETLPTPEGHSEAVVIPAGQVDANPSRQTRIPVPFLPPPPPPVWGTNPPVQV</sequence>
<proteinExistence type="predicted"/>
<comment type="caution">
    <text evidence="3">The sequence shown here is derived from an EMBL/GenBank/DDBJ whole genome shotgun (WGS) entry which is preliminary data.</text>
</comment>
<evidence type="ECO:0000256" key="2">
    <source>
        <dbReference type="SAM" id="SignalP"/>
    </source>
</evidence>
<evidence type="ECO:0000313" key="3">
    <source>
        <dbReference type="EMBL" id="KAK0619394.1"/>
    </source>
</evidence>
<protein>
    <submittedName>
        <fullName evidence="3">Uncharacterized protein</fullName>
    </submittedName>
</protein>
<feature type="chain" id="PRO_5041348412" evidence="2">
    <location>
        <begin position="19"/>
        <end position="161"/>
    </location>
</feature>
<gene>
    <name evidence="3" type="ORF">B0T14DRAFT_496166</name>
</gene>
<organism evidence="3 4">
    <name type="scientific">Immersiella caudata</name>
    <dbReference type="NCBI Taxonomy" id="314043"/>
    <lineage>
        <taxon>Eukaryota</taxon>
        <taxon>Fungi</taxon>
        <taxon>Dikarya</taxon>
        <taxon>Ascomycota</taxon>
        <taxon>Pezizomycotina</taxon>
        <taxon>Sordariomycetes</taxon>
        <taxon>Sordariomycetidae</taxon>
        <taxon>Sordariales</taxon>
        <taxon>Lasiosphaeriaceae</taxon>
        <taxon>Immersiella</taxon>
    </lineage>
</organism>
<dbReference type="Proteomes" id="UP001175000">
    <property type="component" value="Unassembled WGS sequence"/>
</dbReference>
<accession>A0AA39WPX3</accession>
<reference evidence="3" key="1">
    <citation type="submission" date="2023-06" db="EMBL/GenBank/DDBJ databases">
        <title>Genome-scale phylogeny and comparative genomics of the fungal order Sordariales.</title>
        <authorList>
            <consortium name="Lawrence Berkeley National Laboratory"/>
            <person name="Hensen N."/>
            <person name="Bonometti L."/>
            <person name="Westerberg I."/>
            <person name="Brannstrom I.O."/>
            <person name="Guillou S."/>
            <person name="Cros-Aarteil S."/>
            <person name="Calhoun S."/>
            <person name="Haridas S."/>
            <person name="Kuo A."/>
            <person name="Mondo S."/>
            <person name="Pangilinan J."/>
            <person name="Riley R."/>
            <person name="Labutti K."/>
            <person name="Andreopoulos B."/>
            <person name="Lipzen A."/>
            <person name="Chen C."/>
            <person name="Yanf M."/>
            <person name="Daum C."/>
            <person name="Ng V."/>
            <person name="Clum A."/>
            <person name="Steindorff A."/>
            <person name="Ohm R."/>
            <person name="Martin F."/>
            <person name="Silar P."/>
            <person name="Natvig D."/>
            <person name="Lalanne C."/>
            <person name="Gautier V."/>
            <person name="Ament-Velasquez S.L."/>
            <person name="Kruys A."/>
            <person name="Hutchinson M.I."/>
            <person name="Powell A.J."/>
            <person name="Barry K."/>
            <person name="Miller A.N."/>
            <person name="Grigoriev I.V."/>
            <person name="Debuchy R."/>
            <person name="Gladieux P."/>
            <person name="Thoren M.H."/>
            <person name="Johannesson H."/>
        </authorList>
    </citation>
    <scope>NUCLEOTIDE SEQUENCE</scope>
    <source>
        <strain evidence="3">CBS 606.72</strain>
    </source>
</reference>
<feature type="compositionally biased region" description="Pro residues" evidence="1">
    <location>
        <begin position="143"/>
        <end position="152"/>
    </location>
</feature>
<name>A0AA39WPX3_9PEZI</name>
<keyword evidence="4" id="KW-1185">Reference proteome</keyword>
<evidence type="ECO:0000256" key="1">
    <source>
        <dbReference type="SAM" id="MobiDB-lite"/>
    </source>
</evidence>
<feature type="signal peptide" evidence="2">
    <location>
        <begin position="1"/>
        <end position="18"/>
    </location>
</feature>
<dbReference type="EMBL" id="JAULSU010000004">
    <property type="protein sequence ID" value="KAK0619394.1"/>
    <property type="molecule type" value="Genomic_DNA"/>
</dbReference>
<feature type="region of interest" description="Disordered" evidence="1">
    <location>
        <begin position="132"/>
        <end position="161"/>
    </location>
</feature>
<evidence type="ECO:0000313" key="4">
    <source>
        <dbReference type="Proteomes" id="UP001175000"/>
    </source>
</evidence>